<dbReference type="GO" id="GO:0005524">
    <property type="term" value="F:ATP binding"/>
    <property type="evidence" value="ECO:0007669"/>
    <property type="project" value="UniProtKB-KW"/>
</dbReference>
<dbReference type="Gene3D" id="3.40.50.300">
    <property type="entry name" value="P-loop containing nucleotide triphosphate hydrolases"/>
    <property type="match status" value="2"/>
</dbReference>
<name>A0ABU5MZC0_9BACT</name>
<reference evidence="5 6" key="1">
    <citation type="journal article" date="2024" name="Appl. Environ. Microbiol.">
        <title>Pontiella agarivorans sp. nov., a novel marine anaerobic bacterium capable of degrading macroalgal polysaccharides and fixing nitrogen.</title>
        <authorList>
            <person name="Liu N."/>
            <person name="Kivenson V."/>
            <person name="Peng X."/>
            <person name="Cui Z."/>
            <person name="Lankiewicz T.S."/>
            <person name="Gosselin K.M."/>
            <person name="English C.J."/>
            <person name="Blair E.M."/>
            <person name="O'Malley M.A."/>
            <person name="Valentine D.L."/>
        </authorList>
    </citation>
    <scope>NUCLEOTIDE SEQUENCE [LARGE SCALE GENOMIC DNA]</scope>
    <source>
        <strain evidence="5 6">NLcol2</strain>
    </source>
</reference>
<keyword evidence="2" id="KW-0547">Nucleotide-binding</keyword>
<dbReference type="PROSITE" id="PS00211">
    <property type="entry name" value="ABC_TRANSPORTER_1"/>
    <property type="match status" value="1"/>
</dbReference>
<accession>A0ABU5MZC0</accession>
<dbReference type="InterPro" id="IPR027417">
    <property type="entry name" value="P-loop_NTPase"/>
</dbReference>
<feature type="domain" description="ABC transporter" evidence="4">
    <location>
        <begin position="2"/>
        <end position="206"/>
    </location>
</feature>
<evidence type="ECO:0000313" key="6">
    <source>
        <dbReference type="Proteomes" id="UP001290861"/>
    </source>
</evidence>
<dbReference type="SMART" id="SM00382">
    <property type="entry name" value="AAA"/>
    <property type="match status" value="2"/>
</dbReference>
<proteinExistence type="predicted"/>
<keyword evidence="1" id="KW-0813">Transport</keyword>
<dbReference type="Pfam" id="PF00005">
    <property type="entry name" value="ABC_tran"/>
    <property type="match status" value="2"/>
</dbReference>
<dbReference type="InterPro" id="IPR017871">
    <property type="entry name" value="ABC_transporter-like_CS"/>
</dbReference>
<keyword evidence="3 5" id="KW-0067">ATP-binding</keyword>
<comment type="caution">
    <text evidence="5">The sequence shown here is derived from an EMBL/GenBank/DDBJ whole genome shotgun (WGS) entry which is preliminary data.</text>
</comment>
<dbReference type="Proteomes" id="UP001290861">
    <property type="component" value="Unassembled WGS sequence"/>
</dbReference>
<dbReference type="InterPro" id="IPR003439">
    <property type="entry name" value="ABC_transporter-like_ATP-bd"/>
</dbReference>
<dbReference type="RefSeq" id="WP_322609353.1">
    <property type="nucleotide sequence ID" value="NZ_JARVCO010000012.1"/>
</dbReference>
<dbReference type="PANTHER" id="PTHR42734">
    <property type="entry name" value="METAL TRANSPORT SYSTEM ATP-BINDING PROTEIN TM_0124-RELATED"/>
    <property type="match status" value="1"/>
</dbReference>
<evidence type="ECO:0000256" key="1">
    <source>
        <dbReference type="ARBA" id="ARBA00022448"/>
    </source>
</evidence>
<keyword evidence="6" id="KW-1185">Reference proteome</keyword>
<evidence type="ECO:0000259" key="4">
    <source>
        <dbReference type="PROSITE" id="PS50893"/>
    </source>
</evidence>
<dbReference type="EMBL" id="JARVCO010000012">
    <property type="protein sequence ID" value="MDZ8119562.1"/>
    <property type="molecule type" value="Genomic_DNA"/>
</dbReference>
<dbReference type="InterPro" id="IPR003593">
    <property type="entry name" value="AAA+_ATPase"/>
</dbReference>
<dbReference type="InterPro" id="IPR050153">
    <property type="entry name" value="Metal_Ion_Import_ABC"/>
</dbReference>
<protein>
    <submittedName>
        <fullName evidence="5">ATP-binding cassette domain-containing protein</fullName>
    </submittedName>
</protein>
<evidence type="ECO:0000256" key="3">
    <source>
        <dbReference type="ARBA" id="ARBA00022840"/>
    </source>
</evidence>
<evidence type="ECO:0000313" key="5">
    <source>
        <dbReference type="EMBL" id="MDZ8119562.1"/>
    </source>
</evidence>
<evidence type="ECO:0000256" key="2">
    <source>
        <dbReference type="ARBA" id="ARBA00022741"/>
    </source>
</evidence>
<dbReference type="SUPFAM" id="SSF52540">
    <property type="entry name" value="P-loop containing nucleoside triphosphate hydrolases"/>
    <property type="match status" value="2"/>
</dbReference>
<organism evidence="5 6">
    <name type="scientific">Pontiella agarivorans</name>
    <dbReference type="NCBI Taxonomy" id="3038953"/>
    <lineage>
        <taxon>Bacteria</taxon>
        <taxon>Pseudomonadati</taxon>
        <taxon>Kiritimatiellota</taxon>
        <taxon>Kiritimatiellia</taxon>
        <taxon>Kiritimatiellales</taxon>
        <taxon>Pontiellaceae</taxon>
        <taxon>Pontiella</taxon>
    </lineage>
</organism>
<sequence length="446" mass="49803">MIETISSFLSSGSSCAILGTNGSGKSLLAVELFQRSDVLCSLVSLEQHLEVIEEERRNDDSDFMNCPDPGRSVRQFVSEGGAITPEIERRFKQLGMESILGRGLRFLSTGEFRKAQLVRALAEKPKRLILDEPFDGLDAGSQQELTSVLNQLATEGLQLVLLLNRVDEICDAVQNIFLIDESGLVGRVEAGEELERFFRMHELPAVLPEPPERARLILESGSPLIEVKNARVAYGGRPVFEGLNWRVERGEHWQIYGPNGCGKTTLLDMVSGDLPQLYANDITVFGTRRGSGESVWDIKKYIGHVSSAVQVNYRVATSILNVVISGLHDSIGVYRSPSPHEIRCAKEWINLLHLGHKMEQPLRRLSYGEQRMVLIARAMIKRPELLILDEPCQGLDEVNRRTVLNLINSIGENSGTTLLYVSHHATDRIPCIKRQLKMGNNYAEYA</sequence>
<dbReference type="PROSITE" id="PS50893">
    <property type="entry name" value="ABC_TRANSPORTER_2"/>
    <property type="match status" value="2"/>
</dbReference>
<gene>
    <name evidence="5" type="ORF">P9H32_13095</name>
</gene>
<feature type="domain" description="ABC transporter" evidence="4">
    <location>
        <begin position="225"/>
        <end position="446"/>
    </location>
</feature>